<proteinExistence type="predicted"/>
<organism evidence="2 3">
    <name type="scientific">Symmachiella macrocystis</name>
    <dbReference type="NCBI Taxonomy" id="2527985"/>
    <lineage>
        <taxon>Bacteria</taxon>
        <taxon>Pseudomonadati</taxon>
        <taxon>Planctomycetota</taxon>
        <taxon>Planctomycetia</taxon>
        <taxon>Planctomycetales</taxon>
        <taxon>Planctomycetaceae</taxon>
        <taxon>Symmachiella</taxon>
    </lineage>
</organism>
<dbReference type="OrthoDB" id="137247at2"/>
<feature type="transmembrane region" description="Helical" evidence="1">
    <location>
        <begin position="12"/>
        <end position="34"/>
    </location>
</feature>
<accession>A0A5C6B5F8</accession>
<feature type="transmembrane region" description="Helical" evidence="1">
    <location>
        <begin position="333"/>
        <end position="352"/>
    </location>
</feature>
<feature type="transmembrane region" description="Helical" evidence="1">
    <location>
        <begin position="139"/>
        <end position="157"/>
    </location>
</feature>
<name>A0A5C6B5F8_9PLAN</name>
<protein>
    <recommendedName>
        <fullName evidence="4">Glycosyltransferase RgtA/B/C/D-like domain-containing protein</fullName>
    </recommendedName>
</protein>
<reference evidence="2 3" key="1">
    <citation type="submission" date="2019-02" db="EMBL/GenBank/DDBJ databases">
        <title>Deep-cultivation of Planctomycetes and their phenomic and genomic characterization uncovers novel biology.</title>
        <authorList>
            <person name="Wiegand S."/>
            <person name="Jogler M."/>
            <person name="Boedeker C."/>
            <person name="Pinto D."/>
            <person name="Vollmers J."/>
            <person name="Rivas-Marin E."/>
            <person name="Kohn T."/>
            <person name="Peeters S.H."/>
            <person name="Heuer A."/>
            <person name="Rast P."/>
            <person name="Oberbeckmann S."/>
            <person name="Bunk B."/>
            <person name="Jeske O."/>
            <person name="Meyerdierks A."/>
            <person name="Storesund J.E."/>
            <person name="Kallscheuer N."/>
            <person name="Luecker S."/>
            <person name="Lage O.M."/>
            <person name="Pohl T."/>
            <person name="Merkel B.J."/>
            <person name="Hornburger P."/>
            <person name="Mueller R.-W."/>
            <person name="Bruemmer F."/>
            <person name="Labrenz M."/>
            <person name="Spormann A.M."/>
            <person name="Op Den Camp H."/>
            <person name="Overmann J."/>
            <person name="Amann R."/>
            <person name="Jetten M.S.M."/>
            <person name="Mascher T."/>
            <person name="Medema M.H."/>
            <person name="Devos D.P."/>
            <person name="Kaster A.-K."/>
            <person name="Ovreas L."/>
            <person name="Rohde M."/>
            <person name="Galperin M.Y."/>
            <person name="Jogler C."/>
        </authorList>
    </citation>
    <scope>NUCLEOTIDE SEQUENCE [LARGE SCALE GENOMIC DNA]</scope>
    <source>
        <strain evidence="2 3">CA54</strain>
    </source>
</reference>
<feature type="transmembrane region" description="Helical" evidence="1">
    <location>
        <begin position="358"/>
        <end position="378"/>
    </location>
</feature>
<dbReference type="Proteomes" id="UP000320735">
    <property type="component" value="Unassembled WGS sequence"/>
</dbReference>
<evidence type="ECO:0000256" key="1">
    <source>
        <dbReference type="SAM" id="Phobius"/>
    </source>
</evidence>
<dbReference type="RefSeq" id="WP_146373820.1">
    <property type="nucleotide sequence ID" value="NZ_SJPP01000003.1"/>
</dbReference>
<feature type="transmembrane region" description="Helical" evidence="1">
    <location>
        <begin position="390"/>
        <end position="413"/>
    </location>
</feature>
<feature type="transmembrane region" description="Helical" evidence="1">
    <location>
        <begin position="212"/>
        <end position="228"/>
    </location>
</feature>
<keyword evidence="1" id="KW-0472">Membrane</keyword>
<feature type="transmembrane region" description="Helical" evidence="1">
    <location>
        <begin position="300"/>
        <end position="321"/>
    </location>
</feature>
<keyword evidence="3" id="KW-1185">Reference proteome</keyword>
<comment type="caution">
    <text evidence="2">The sequence shown here is derived from an EMBL/GenBank/DDBJ whole genome shotgun (WGS) entry which is preliminary data.</text>
</comment>
<gene>
    <name evidence="2" type="ORF">CA54_53910</name>
</gene>
<keyword evidence="1" id="KW-1133">Transmembrane helix</keyword>
<feature type="transmembrane region" description="Helical" evidence="1">
    <location>
        <begin position="263"/>
        <end position="280"/>
    </location>
</feature>
<evidence type="ECO:0008006" key="4">
    <source>
        <dbReference type="Google" id="ProtNLM"/>
    </source>
</evidence>
<evidence type="ECO:0000313" key="2">
    <source>
        <dbReference type="EMBL" id="TWU06987.1"/>
    </source>
</evidence>
<feature type="transmembrane region" description="Helical" evidence="1">
    <location>
        <begin position="106"/>
        <end position="127"/>
    </location>
</feature>
<sequence length="551" mass="61383">MTEGQSPQSGFAIPWWPVIVTVIVWAVTESLYLFGYQQAPLGTVFDGFVGTTDDQNMYFSFICQSADGHWLFTNRLTHLPHQPALFNLEWLVVGKLMAGLGGSQRWAYSIWRAIGTVVLIFGFWGLACAALRSEFHRRVALLLCAFGCGFGWVFLILEKAGLTRKWPEVMLDLSDAIYPFGQILINPHLSISHGLSLLFLAAFIVGEKTERPRWYGVAAAIAVLHGLIRPYDLILLTGVIPLYCLLESVVTREFSWRKLSLRAVPLIAIAPLVGYYVWLFHFHPVFKYWAGQGAVKEMPLAGHLLSFGAIGLLCAARLCCFRRYPLNGPADRLLCVWIAGALVLVHANKLPLFSFLPYSPVFGITLVSPMIILAVPLSDAIINQLASRRVQVLVGVFVVLIAINSMGSGVWVLKTVYNLRSFPDHYITTTDDQAFDWLNVHSQESDVVLSMLNTGNRMAKQVSARLVLGHWSVTPHVREMSRAAESFYKGELSSANSQAFLDELGAQWIYVGRDEQQFGVVAWETIPGVTLRYANENVQIYSYTGAAIDSE</sequence>
<feature type="transmembrane region" description="Helical" evidence="1">
    <location>
        <begin position="177"/>
        <end position="205"/>
    </location>
</feature>
<keyword evidence="1" id="KW-0812">Transmembrane</keyword>
<dbReference type="AlphaFoldDB" id="A0A5C6B5F8"/>
<feature type="transmembrane region" description="Helical" evidence="1">
    <location>
        <begin position="234"/>
        <end position="251"/>
    </location>
</feature>
<evidence type="ECO:0000313" key="3">
    <source>
        <dbReference type="Proteomes" id="UP000320735"/>
    </source>
</evidence>
<dbReference type="EMBL" id="SJPP01000003">
    <property type="protein sequence ID" value="TWU06987.1"/>
    <property type="molecule type" value="Genomic_DNA"/>
</dbReference>